<organism evidence="2 3">
    <name type="scientific">Polymorphobacter multimanifer</name>
    <dbReference type="NCBI Taxonomy" id="1070431"/>
    <lineage>
        <taxon>Bacteria</taxon>
        <taxon>Pseudomonadati</taxon>
        <taxon>Pseudomonadota</taxon>
        <taxon>Alphaproteobacteria</taxon>
        <taxon>Sphingomonadales</taxon>
        <taxon>Sphingosinicellaceae</taxon>
        <taxon>Polymorphobacter</taxon>
    </lineage>
</organism>
<evidence type="ECO:0000313" key="3">
    <source>
        <dbReference type="Proteomes" id="UP000538147"/>
    </source>
</evidence>
<dbReference type="Proteomes" id="UP000538147">
    <property type="component" value="Unassembled WGS sequence"/>
</dbReference>
<feature type="signal peptide" evidence="1">
    <location>
        <begin position="1"/>
        <end position="18"/>
    </location>
</feature>
<gene>
    <name evidence="2" type="ORF">FHS79_000745</name>
</gene>
<protein>
    <recommendedName>
        <fullName evidence="4">DUF4148 domain-containing protein</fullName>
    </recommendedName>
</protein>
<evidence type="ECO:0000313" key="2">
    <source>
        <dbReference type="EMBL" id="MBB6226588.1"/>
    </source>
</evidence>
<dbReference type="EMBL" id="JACIIV010000004">
    <property type="protein sequence ID" value="MBB6226588.1"/>
    <property type="molecule type" value="Genomic_DNA"/>
</dbReference>
<evidence type="ECO:0008006" key="4">
    <source>
        <dbReference type="Google" id="ProtNLM"/>
    </source>
</evidence>
<keyword evidence="3" id="KW-1185">Reference proteome</keyword>
<sequence length="86" mass="8983">MRLALSALFLVAAAPAAACDLDYLPDFAGHSYRVGMDAEEAARAKEEAMANARAAFIKQYGLADAEPAPVSAEQVAAVPATSTEQR</sequence>
<feature type="chain" id="PRO_5032407281" description="DUF4148 domain-containing protein" evidence="1">
    <location>
        <begin position="19"/>
        <end position="86"/>
    </location>
</feature>
<comment type="caution">
    <text evidence="2">The sequence shown here is derived from an EMBL/GenBank/DDBJ whole genome shotgun (WGS) entry which is preliminary data.</text>
</comment>
<keyword evidence="1" id="KW-0732">Signal</keyword>
<reference evidence="2 3" key="1">
    <citation type="submission" date="2020-08" db="EMBL/GenBank/DDBJ databases">
        <title>Genomic Encyclopedia of Type Strains, Phase IV (KMG-IV): sequencing the most valuable type-strain genomes for metagenomic binning, comparative biology and taxonomic classification.</title>
        <authorList>
            <person name="Goeker M."/>
        </authorList>
    </citation>
    <scope>NUCLEOTIDE SEQUENCE [LARGE SCALE GENOMIC DNA]</scope>
    <source>
        <strain evidence="2 3">DSM 102189</strain>
    </source>
</reference>
<name>A0A841LC76_9SPHN</name>
<accession>A0A841LC76</accession>
<dbReference type="AlphaFoldDB" id="A0A841LC76"/>
<proteinExistence type="predicted"/>
<evidence type="ECO:0000256" key="1">
    <source>
        <dbReference type="SAM" id="SignalP"/>
    </source>
</evidence>
<dbReference type="RefSeq" id="WP_184195552.1">
    <property type="nucleotide sequence ID" value="NZ_JACIIV010000004.1"/>
</dbReference>